<sequence>ILANPLYLALIKNTSLLIAKNDPSNFSNLLYLEHFGFDKEKS</sequence>
<feature type="non-terminal residue" evidence="1">
    <location>
        <position position="1"/>
    </location>
</feature>
<evidence type="ECO:0000313" key="2">
    <source>
        <dbReference type="Proteomes" id="UP000199262"/>
    </source>
</evidence>
<keyword evidence="2" id="KW-1185">Reference proteome</keyword>
<dbReference type="AlphaFoldDB" id="A0A1G4QHE4"/>
<protein>
    <submittedName>
        <fullName evidence="1">Uncharacterized protein</fullName>
    </submittedName>
</protein>
<dbReference type="EMBL" id="FMTE01000024">
    <property type="protein sequence ID" value="SCW43758.1"/>
    <property type="molecule type" value="Genomic_DNA"/>
</dbReference>
<reference evidence="2" key="1">
    <citation type="submission" date="2016-10" db="EMBL/GenBank/DDBJ databases">
        <authorList>
            <person name="Varghese N."/>
            <person name="Submissions S."/>
        </authorList>
    </citation>
    <scope>NUCLEOTIDE SEQUENCE [LARGE SCALE GENOMIC DNA]</scope>
    <source>
        <strain evidence="2">ATCC 51557</strain>
    </source>
</reference>
<organism evidence="1 2">
    <name type="scientific">Borreliella japonica</name>
    <name type="common">Borrelia japonica</name>
    <dbReference type="NCBI Taxonomy" id="34095"/>
    <lineage>
        <taxon>Bacteria</taxon>
        <taxon>Pseudomonadati</taxon>
        <taxon>Spirochaetota</taxon>
        <taxon>Spirochaetia</taxon>
        <taxon>Spirochaetales</taxon>
        <taxon>Borreliaceae</taxon>
        <taxon>Borreliella</taxon>
    </lineage>
</organism>
<name>A0A1G4QHE4_BORJA</name>
<dbReference type="Proteomes" id="UP000199262">
    <property type="component" value="Unassembled WGS sequence"/>
</dbReference>
<proteinExistence type="predicted"/>
<evidence type="ECO:0000313" key="1">
    <source>
        <dbReference type="EMBL" id="SCW43758.1"/>
    </source>
</evidence>
<accession>A0A1G4QHE4</accession>
<gene>
    <name evidence="1" type="ORF">SAMN02983004_01113</name>
</gene>